<feature type="transmembrane region" description="Helical" evidence="1">
    <location>
        <begin position="316"/>
        <end position="336"/>
    </location>
</feature>
<dbReference type="Proteomes" id="UP000248044">
    <property type="component" value="Chromosome"/>
</dbReference>
<organism evidence="2 3">
    <name type="scientific">Acidianus brierleyi</name>
    <dbReference type="NCBI Taxonomy" id="41673"/>
    <lineage>
        <taxon>Archaea</taxon>
        <taxon>Thermoproteota</taxon>
        <taxon>Thermoprotei</taxon>
        <taxon>Sulfolobales</taxon>
        <taxon>Sulfolobaceae</taxon>
        <taxon>Acidianus</taxon>
    </lineage>
</organism>
<dbReference type="KEGG" id="abri:DFR85_06460"/>
<feature type="transmembrane region" description="Helical" evidence="1">
    <location>
        <begin position="469"/>
        <end position="490"/>
    </location>
</feature>
<reference evidence="2 3" key="1">
    <citation type="submission" date="2018-05" db="EMBL/GenBank/DDBJ databases">
        <title>Complete Genome Sequences of Extremely Thermoacidophilic, Metal-Mobilizing Type-Strain Members of the Archaeal Family Sulfolobaceae: Acidianus brierleyi DSM-1651T, Acidianus sulfidivorans DSM-18786T, Metallosphaera hakonensis DSM-7519T, and Metallosphaera prunae DSM-10039T.</title>
        <authorList>
            <person name="Counts J.A."/>
            <person name="Kelly R.M."/>
        </authorList>
    </citation>
    <scope>NUCLEOTIDE SEQUENCE [LARGE SCALE GENOMIC DNA]</scope>
    <source>
        <strain evidence="2 3">DSM 1651</strain>
    </source>
</reference>
<sequence length="504" mass="56163">MKNKENKPKRKPGLVRIGLFNLLLRLAISPLSFVFSLLMVKYLSDISAVTFGAWQTMFVLITGYFVIPADIFSNITSRYAAEGKKVGGILLINGIAGVLAISIYLLIIPFINPLLGGNFAKYFYFSSILVFLFYIFDITRSIALGRSPRVNAISASVFQIIRLIAGIILMFIFNLSIFAVILAYSLGYIAQILINILFSNANLQIDLKIAFKAIKKSIVFITSYIQNIIEASLVWIAVYLVRTALPVSYFESALIISNIVIWSGSITDGLILKLAENKDPDLLETATKLFFLAGSFFLLLTFVDGDPLLFILRPEYIEAFLALIVLSISNFLRGLYTIFYRGIYMADTTLSTEGSGELKGSTANLIRRNIFISIIGLSFSTCLMIILKTFSFSSPALAIAITLGLLINSIGMLTTAYISAKNIYRLIFPKIESVVPLIATVVSSLPFLIRYMEGNLPKFRAIHEIEIMLIYTLISSSIFVIINIALNPYARQLFIMIIKRIKNL</sequence>
<accession>A0A2U9IE26</accession>
<feature type="transmembrane region" description="Helical" evidence="1">
    <location>
        <begin position="46"/>
        <end position="67"/>
    </location>
</feature>
<feature type="transmembrane region" description="Helical" evidence="1">
    <location>
        <begin position="88"/>
        <end position="110"/>
    </location>
</feature>
<feature type="transmembrane region" description="Helical" evidence="1">
    <location>
        <begin position="20"/>
        <end position="40"/>
    </location>
</feature>
<dbReference type="OrthoDB" id="43802at2157"/>
<keyword evidence="1" id="KW-1133">Transmembrane helix</keyword>
<feature type="transmembrane region" description="Helical" evidence="1">
    <location>
        <begin position="218"/>
        <end position="241"/>
    </location>
</feature>
<dbReference type="AlphaFoldDB" id="A0A2U9IE26"/>
<dbReference type="RefSeq" id="WP_110270173.1">
    <property type="nucleotide sequence ID" value="NZ_CP029289.2"/>
</dbReference>
<feature type="transmembrane region" description="Helical" evidence="1">
    <location>
        <begin position="431"/>
        <end position="449"/>
    </location>
</feature>
<evidence type="ECO:0000256" key="1">
    <source>
        <dbReference type="SAM" id="Phobius"/>
    </source>
</evidence>
<feature type="transmembrane region" description="Helical" evidence="1">
    <location>
        <begin position="370"/>
        <end position="390"/>
    </location>
</feature>
<feature type="transmembrane region" description="Helical" evidence="1">
    <location>
        <begin position="396"/>
        <end position="419"/>
    </location>
</feature>
<proteinExistence type="predicted"/>
<feature type="transmembrane region" description="Helical" evidence="1">
    <location>
        <begin position="122"/>
        <end position="138"/>
    </location>
</feature>
<gene>
    <name evidence="2" type="ORF">DFR85_06460</name>
</gene>
<feature type="transmembrane region" description="Helical" evidence="1">
    <location>
        <begin position="177"/>
        <end position="198"/>
    </location>
</feature>
<feature type="transmembrane region" description="Helical" evidence="1">
    <location>
        <begin position="286"/>
        <end position="304"/>
    </location>
</feature>
<feature type="transmembrane region" description="Helical" evidence="1">
    <location>
        <begin position="150"/>
        <end position="171"/>
    </location>
</feature>
<keyword evidence="3" id="KW-1185">Reference proteome</keyword>
<name>A0A2U9IE26_9CREN</name>
<dbReference type="EMBL" id="CP029289">
    <property type="protein sequence ID" value="AWR94292.1"/>
    <property type="molecule type" value="Genomic_DNA"/>
</dbReference>
<dbReference type="GeneID" id="36831782"/>
<keyword evidence="1" id="KW-0812">Transmembrane</keyword>
<feature type="transmembrane region" description="Helical" evidence="1">
    <location>
        <begin position="253"/>
        <end position="274"/>
    </location>
</feature>
<evidence type="ECO:0000313" key="2">
    <source>
        <dbReference type="EMBL" id="AWR94292.1"/>
    </source>
</evidence>
<protein>
    <submittedName>
        <fullName evidence="2">Teichoic acid transporter</fullName>
    </submittedName>
</protein>
<keyword evidence="1" id="KW-0472">Membrane</keyword>
<evidence type="ECO:0000313" key="3">
    <source>
        <dbReference type="Proteomes" id="UP000248044"/>
    </source>
</evidence>